<comment type="caution">
    <text evidence="2">The sequence shown here is derived from an EMBL/GenBank/DDBJ whole genome shotgun (WGS) entry which is preliminary data.</text>
</comment>
<feature type="transmembrane region" description="Helical" evidence="1">
    <location>
        <begin position="892"/>
        <end position="912"/>
    </location>
</feature>
<dbReference type="EMBL" id="SLUI01000008">
    <property type="protein sequence ID" value="TCL36616.1"/>
    <property type="molecule type" value="Genomic_DNA"/>
</dbReference>
<dbReference type="Gene3D" id="3.30.70.1430">
    <property type="entry name" value="Multidrug efflux transporter AcrB pore domain"/>
    <property type="match status" value="2"/>
</dbReference>
<evidence type="ECO:0000313" key="3">
    <source>
        <dbReference type="Proteomes" id="UP000295063"/>
    </source>
</evidence>
<dbReference type="RefSeq" id="WP_132081549.1">
    <property type="nucleotide sequence ID" value="NZ_SLUI01000008.1"/>
</dbReference>
<dbReference type="InterPro" id="IPR001036">
    <property type="entry name" value="Acrflvin-R"/>
</dbReference>
<sequence length="1044" mass="115054">MSHFNLTAWSLNHKQFIYFLVFLFFVAGLFSYKNVGRMEDPDFAIKQMIVSVAWSGATASQMEEQVTDKIEKKLQDLPGLDYLKSYSTPGRTVIYINLKDQVPAKELRARWVEARNMVNDIKRTFPEGVSEPSFNDRFDEVYGVIYTLTGDGFTYEEMREKAEKIRRILLSVPSVSKVQLLGVQTEKIYIEIENSKLARLGLDPSVITAALKEQNAMAAAGMLETASDNAYLRITGMFETLEDIRTTPLQAGGRTFRLGDIAKVTRAYAEPADPKIFYNGQPAVGIALAMEPGGNILTLGKNLDSTLSQIKQELPAGLEINQTVNQPKVVESSIGEFVESLVEAIVIVLIVSFASLGMRSGVVVALTIPLVIAITFTLMYLTGIALQSISLGALIIALGLLVDDAIIATEMTIVKLEQGWSRFDAACFSYTSTAYPRLTGALITCAGFIPIGFSKGLAAEFCVDLFWVIFFALLASWLVAGAVTPLLGYQFIKIKPAQQATSESNAHHDLYDTPFYRRFKCLLLWCMRHRKTVLTATAAAFIGSILLLGLVKQEFFPASSRPELIIQLKSQEGASLTNTAEVARQFAKELDGDPNISYYTYHVGEGAPRFVLSFEPTFNKSNFAEFIVVAKDVQARNTLAQKAERLLNTEFTDVRGHIKLLFTGTGPDYPVMLRVKGPDHEKVREVAEQVRAVMAAHPATQNVNLNWNEKSKVMHLEVDQAKAKALGLSSQKLAASLQTQLSGAPITEFREQDKTVSMVLRFAEADRNNPEQLKNLNIHIDSGKYVPLDQIATIRYDAEEGLIYRRDLLPMIMVQAELNPTSKLTGSDVTKQVYASLQELRNDLPAGYFIEFDGATERSIKSSKFLAEPIPAMLLIIMILLMMQLQSIPKMLLTLFTAPLGIIGVSISLLLTGSPMGFVVQLGILALFGIIMRNTVILMDQIEQHLAAGDSLWDAILSATISRFRPIMLTAAAAILSMIPLVPSTLWGSMAIAIAGGLLGATILTLLVLPVMYAAWYKAQPDTSMYNLPPSLPGSQLVNKPEIQ</sequence>
<keyword evidence="3" id="KW-1185">Reference proteome</keyword>
<feature type="transmembrane region" description="Helical" evidence="1">
    <location>
        <begin position="992"/>
        <end position="1016"/>
    </location>
</feature>
<gene>
    <name evidence="2" type="ORF">EV210_108272</name>
</gene>
<feature type="transmembrane region" description="Helical" evidence="1">
    <location>
        <begin position="532"/>
        <end position="551"/>
    </location>
</feature>
<dbReference type="GO" id="GO:0042910">
    <property type="term" value="F:xenobiotic transmembrane transporter activity"/>
    <property type="evidence" value="ECO:0007669"/>
    <property type="project" value="TreeGrafter"/>
</dbReference>
<feature type="transmembrane region" description="Helical" evidence="1">
    <location>
        <begin position="465"/>
        <end position="489"/>
    </location>
</feature>
<dbReference type="PRINTS" id="PR00702">
    <property type="entry name" value="ACRIFLAVINRP"/>
</dbReference>
<dbReference type="InterPro" id="IPR027463">
    <property type="entry name" value="AcrB_DN_DC_subdom"/>
</dbReference>
<dbReference type="OrthoDB" id="9757876at2"/>
<feature type="transmembrane region" description="Helical" evidence="1">
    <location>
        <begin position="918"/>
        <end position="936"/>
    </location>
</feature>
<dbReference type="Gene3D" id="1.20.1640.10">
    <property type="entry name" value="Multidrug efflux transporter AcrB transmembrane domain"/>
    <property type="match status" value="2"/>
</dbReference>
<keyword evidence="1" id="KW-0472">Membrane</keyword>
<dbReference type="Pfam" id="PF00873">
    <property type="entry name" value="ACR_tran"/>
    <property type="match status" value="1"/>
</dbReference>
<dbReference type="Gene3D" id="3.30.2090.10">
    <property type="entry name" value="Multidrug efflux transporter AcrB TolC docking domain, DN and DC subdomains"/>
    <property type="match status" value="2"/>
</dbReference>
<evidence type="ECO:0000256" key="1">
    <source>
        <dbReference type="SAM" id="Phobius"/>
    </source>
</evidence>
<reference evidence="2 3" key="1">
    <citation type="submission" date="2019-03" db="EMBL/GenBank/DDBJ databases">
        <title>Genomic Encyclopedia of Type Strains, Phase IV (KMG-IV): sequencing the most valuable type-strain genomes for metagenomic binning, comparative biology and taxonomic classification.</title>
        <authorList>
            <person name="Goeker M."/>
        </authorList>
    </citation>
    <scope>NUCLEOTIDE SEQUENCE [LARGE SCALE GENOMIC DNA]</scope>
    <source>
        <strain evidence="2 3">DSM 15969</strain>
    </source>
</reference>
<dbReference type="SUPFAM" id="SSF82714">
    <property type="entry name" value="Multidrug efflux transporter AcrB TolC docking domain, DN and DC subdomains"/>
    <property type="match status" value="2"/>
</dbReference>
<name>A0A4R1PWA6_9FIRM</name>
<keyword evidence="1" id="KW-0812">Transmembrane</keyword>
<protein>
    <submittedName>
        <fullName evidence="2">Multidrug efflux pump subunit AcrB</fullName>
    </submittedName>
</protein>
<keyword evidence="1" id="KW-1133">Transmembrane helix</keyword>
<feature type="transmembrane region" description="Helical" evidence="1">
    <location>
        <begin position="865"/>
        <end position="885"/>
    </location>
</feature>
<proteinExistence type="predicted"/>
<feature type="transmembrane region" description="Helical" evidence="1">
    <location>
        <begin position="15"/>
        <end position="32"/>
    </location>
</feature>
<feature type="transmembrane region" description="Helical" evidence="1">
    <location>
        <begin position="389"/>
        <end position="413"/>
    </location>
</feature>
<dbReference type="AlphaFoldDB" id="A0A4R1PWA6"/>
<evidence type="ECO:0000313" key="2">
    <source>
        <dbReference type="EMBL" id="TCL36616.1"/>
    </source>
</evidence>
<dbReference type="SUPFAM" id="SSF82693">
    <property type="entry name" value="Multidrug efflux transporter AcrB pore domain, PN1, PN2, PC1 and PC2 subdomains"/>
    <property type="match status" value="2"/>
</dbReference>
<feature type="transmembrane region" description="Helical" evidence="1">
    <location>
        <begin position="434"/>
        <end position="453"/>
    </location>
</feature>
<dbReference type="Proteomes" id="UP000295063">
    <property type="component" value="Unassembled WGS sequence"/>
</dbReference>
<feature type="transmembrane region" description="Helical" evidence="1">
    <location>
        <begin position="362"/>
        <end position="383"/>
    </location>
</feature>
<organism evidence="2 3">
    <name type="scientific">Anaerospora hongkongensis</name>
    <dbReference type="NCBI Taxonomy" id="244830"/>
    <lineage>
        <taxon>Bacteria</taxon>
        <taxon>Bacillati</taxon>
        <taxon>Bacillota</taxon>
        <taxon>Negativicutes</taxon>
        <taxon>Selenomonadales</taxon>
        <taxon>Sporomusaceae</taxon>
        <taxon>Anaerospora</taxon>
    </lineage>
</organism>
<dbReference type="GO" id="GO:0005886">
    <property type="term" value="C:plasma membrane"/>
    <property type="evidence" value="ECO:0007669"/>
    <property type="project" value="TreeGrafter"/>
</dbReference>
<dbReference type="PANTHER" id="PTHR32063">
    <property type="match status" value="1"/>
</dbReference>
<accession>A0A4R1PWA6</accession>
<dbReference type="SUPFAM" id="SSF82866">
    <property type="entry name" value="Multidrug efflux transporter AcrB transmembrane domain"/>
    <property type="match status" value="2"/>
</dbReference>
<dbReference type="PANTHER" id="PTHR32063:SF18">
    <property type="entry name" value="CATION EFFLUX SYSTEM PROTEIN"/>
    <property type="match status" value="1"/>
</dbReference>
<dbReference type="Gene3D" id="3.30.70.1440">
    <property type="entry name" value="Multidrug efflux transporter AcrB pore domain"/>
    <property type="match status" value="1"/>
</dbReference>
<feature type="transmembrane region" description="Helical" evidence="1">
    <location>
        <begin position="967"/>
        <end position="986"/>
    </location>
</feature>
<dbReference type="Gene3D" id="3.30.70.1320">
    <property type="entry name" value="Multidrug efflux transporter AcrB pore domain like"/>
    <property type="match status" value="1"/>
</dbReference>